<proteinExistence type="predicted"/>
<name>A0A016XFR4_9BURK</name>
<keyword evidence="1" id="KW-0472">Membrane</keyword>
<keyword evidence="1" id="KW-0812">Transmembrane</keyword>
<feature type="transmembrane region" description="Helical" evidence="1">
    <location>
        <begin position="223"/>
        <end position="247"/>
    </location>
</feature>
<accession>A0A016XFR4</accession>
<dbReference type="InterPro" id="IPR047798">
    <property type="entry name" value="BPSS1780-like"/>
</dbReference>
<keyword evidence="1" id="KW-1133">Transmembrane helix</keyword>
<comment type="caution">
    <text evidence="2">The sequence shown here is derived from an EMBL/GenBank/DDBJ whole genome shotgun (WGS) entry which is preliminary data.</text>
</comment>
<dbReference type="RefSeq" id="WP_035605881.1">
    <property type="nucleotide sequence ID" value="NZ_JEMG01000001.1"/>
</dbReference>
<evidence type="ECO:0000256" key="1">
    <source>
        <dbReference type="SAM" id="Phobius"/>
    </source>
</evidence>
<dbReference type="eggNOG" id="COG5473">
    <property type="taxonomic scope" value="Bacteria"/>
</dbReference>
<feature type="transmembrane region" description="Helical" evidence="1">
    <location>
        <begin position="146"/>
        <end position="170"/>
    </location>
</feature>
<gene>
    <name evidence="2" type="ORF">AZ34_06030</name>
</gene>
<evidence type="ECO:0000313" key="2">
    <source>
        <dbReference type="EMBL" id="EYC50666.1"/>
    </source>
</evidence>
<organism evidence="2 3">
    <name type="scientific">Hylemonella gracilis str. Niagara R</name>
    <dbReference type="NCBI Taxonomy" id="1458275"/>
    <lineage>
        <taxon>Bacteria</taxon>
        <taxon>Pseudomonadati</taxon>
        <taxon>Pseudomonadota</taxon>
        <taxon>Betaproteobacteria</taxon>
        <taxon>Burkholderiales</taxon>
        <taxon>Comamonadaceae</taxon>
        <taxon>Hylemonella</taxon>
    </lineage>
</organism>
<dbReference type="EMBL" id="JEMG01000001">
    <property type="protein sequence ID" value="EYC50666.1"/>
    <property type="molecule type" value="Genomic_DNA"/>
</dbReference>
<dbReference type="OrthoDB" id="5298483at2"/>
<dbReference type="STRING" id="1458275.AZ34_06030"/>
<sequence length="261" mass="28456">MKLHLVPARTGFAWFRAGLRTFWRQPLAFVGLFILFIAIVSVVSLIPYLGGVLALALLPAATLGFMAATREAASGKFPMPAILLSAFRAGRQRARAMLVLGLAYAIGLLLLLGLSALADDGQFARMYLFGSPMTAELVNSSAFRNAVWISMALYVPLNMLFWHAPALVHWHDVPPVRSLFFSFVACTRNFWAFALYTLAWSGLSLLVAFGLVLLTALLNQPALLGLAMMPVSLLMGAMFITSIWFTFQDSFVVSETASAEA</sequence>
<feature type="transmembrane region" description="Helical" evidence="1">
    <location>
        <begin position="94"/>
        <end position="118"/>
    </location>
</feature>
<feature type="transmembrane region" description="Helical" evidence="1">
    <location>
        <begin position="190"/>
        <end position="217"/>
    </location>
</feature>
<dbReference type="Proteomes" id="UP000023268">
    <property type="component" value="Unassembled WGS sequence"/>
</dbReference>
<feature type="transmembrane region" description="Helical" evidence="1">
    <location>
        <begin position="26"/>
        <end position="46"/>
    </location>
</feature>
<dbReference type="NCBIfam" id="NF041043">
    <property type="entry name" value="BPSS1780_fam"/>
    <property type="match status" value="1"/>
</dbReference>
<reference evidence="2 3" key="1">
    <citation type="submission" date="2014-02" db="EMBL/GenBank/DDBJ databases">
        <title>Draft Genome of Hylemonella gracilis isolated from the Niagara River.</title>
        <authorList>
            <person name="Pawlowski D.R."/>
            <person name="Koudelka G.B."/>
        </authorList>
    </citation>
    <scope>NUCLEOTIDE SEQUENCE [LARGE SCALE GENOMIC DNA]</scope>
    <source>
        <strain evidence="2 3">Niagara R</strain>
    </source>
</reference>
<dbReference type="AlphaFoldDB" id="A0A016XFR4"/>
<protein>
    <submittedName>
        <fullName evidence="2">Membrane protein</fullName>
    </submittedName>
</protein>
<feature type="transmembrane region" description="Helical" evidence="1">
    <location>
        <begin position="52"/>
        <end position="73"/>
    </location>
</feature>
<evidence type="ECO:0000313" key="3">
    <source>
        <dbReference type="Proteomes" id="UP000023268"/>
    </source>
</evidence>